<keyword evidence="2" id="KW-1003">Cell membrane</keyword>
<dbReference type="GeneTree" id="ENSGT00950000182968"/>
<evidence type="ECO:0000313" key="11">
    <source>
        <dbReference type="Ensembl" id="ENSHBUP00000015778.1"/>
    </source>
</evidence>
<dbReference type="InterPro" id="IPR003599">
    <property type="entry name" value="Ig_sub"/>
</dbReference>
<accession>A0A3Q2VTR5</accession>
<organism evidence="11 12">
    <name type="scientific">Haplochromis burtoni</name>
    <name type="common">Burton's mouthbrooder</name>
    <name type="synonym">Chromis burtoni</name>
    <dbReference type="NCBI Taxonomy" id="8153"/>
    <lineage>
        <taxon>Eukaryota</taxon>
        <taxon>Metazoa</taxon>
        <taxon>Chordata</taxon>
        <taxon>Craniata</taxon>
        <taxon>Vertebrata</taxon>
        <taxon>Euteleostomi</taxon>
        <taxon>Actinopterygii</taxon>
        <taxon>Neopterygii</taxon>
        <taxon>Teleostei</taxon>
        <taxon>Neoteleostei</taxon>
        <taxon>Acanthomorphata</taxon>
        <taxon>Ovalentaria</taxon>
        <taxon>Cichlomorphae</taxon>
        <taxon>Cichliformes</taxon>
        <taxon>Cichlidae</taxon>
        <taxon>African cichlids</taxon>
        <taxon>Pseudocrenilabrinae</taxon>
        <taxon>Haplochromini</taxon>
        <taxon>Haplochromis</taxon>
    </lineage>
</organism>
<dbReference type="OMA" id="SCGHTMF"/>
<name>A0A3Q2VTR5_HAPBU</name>
<dbReference type="PROSITE" id="PS50835">
    <property type="entry name" value="IG_LIKE"/>
    <property type="match status" value="2"/>
</dbReference>
<dbReference type="InterPro" id="IPR013783">
    <property type="entry name" value="Ig-like_fold"/>
</dbReference>
<evidence type="ECO:0000256" key="9">
    <source>
        <dbReference type="SAM" id="SignalP"/>
    </source>
</evidence>
<dbReference type="GO" id="GO:0009617">
    <property type="term" value="P:response to bacterium"/>
    <property type="evidence" value="ECO:0007669"/>
    <property type="project" value="TreeGrafter"/>
</dbReference>
<dbReference type="Ensembl" id="ENSHBUT00000024137.1">
    <property type="protein sequence ID" value="ENSHBUP00000015778.1"/>
    <property type="gene ID" value="ENSHBUG00000017706.1"/>
</dbReference>
<evidence type="ECO:0000313" key="12">
    <source>
        <dbReference type="Proteomes" id="UP000264840"/>
    </source>
</evidence>
<feature type="domain" description="Ig-like" evidence="10">
    <location>
        <begin position="34"/>
        <end position="101"/>
    </location>
</feature>
<dbReference type="InterPro" id="IPR007110">
    <property type="entry name" value="Ig-like_dom"/>
</dbReference>
<protein>
    <recommendedName>
        <fullName evidence="10">Ig-like domain-containing protein</fullName>
    </recommendedName>
</protein>
<dbReference type="GO" id="GO:0002376">
    <property type="term" value="P:immune system process"/>
    <property type="evidence" value="ECO:0007669"/>
    <property type="project" value="UniProtKB-KW"/>
</dbReference>
<keyword evidence="7" id="KW-0325">Glycoprotein</keyword>
<keyword evidence="8" id="KW-1133">Transmembrane helix</keyword>
<comment type="subcellular location">
    <subcellularLocation>
        <location evidence="1">Cell membrane</location>
    </subcellularLocation>
</comment>
<dbReference type="SMART" id="SM00409">
    <property type="entry name" value="IG"/>
    <property type="match status" value="2"/>
</dbReference>
<keyword evidence="12" id="KW-1185">Reference proteome</keyword>
<evidence type="ECO:0000256" key="3">
    <source>
        <dbReference type="ARBA" id="ARBA00022729"/>
    </source>
</evidence>
<evidence type="ECO:0000256" key="6">
    <source>
        <dbReference type="ARBA" id="ARBA00023157"/>
    </source>
</evidence>
<sequence length="287" mass="32063">MMVYILNVFQLWSLCEALLIDIFQPVSFQAVKLGDKITITCHIQHDAPRMRVWYKLTTSKRLQLVASTDTLYNLTIFKEPSHHLNISKTIRDDTGKYYCGVLTLNKCEFGQGTFLLIKGTNLISDSVIHQSESQTVQSADSVTISCSVHSAQCNSAPQMIYSSGNENTCQRNESGEMICVYNRFIWNLTLDDAGTYYCAVTSCGHTMFANGTTIKIRSKTPAFIALMLSNIILGIVTLLLAWAHWKNHRKDLKSIRSGVIYASVSSAPRISTCRSPVKKQSGHCGLF</sequence>
<keyword evidence="6" id="KW-1015">Disulfide bond</keyword>
<dbReference type="AlphaFoldDB" id="A0A3Q2VTR5"/>
<evidence type="ECO:0000256" key="4">
    <source>
        <dbReference type="ARBA" id="ARBA00022859"/>
    </source>
</evidence>
<dbReference type="InterPro" id="IPR052051">
    <property type="entry name" value="TCR_complex_component"/>
</dbReference>
<dbReference type="InterPro" id="IPR036179">
    <property type="entry name" value="Ig-like_dom_sf"/>
</dbReference>
<dbReference type="PANTHER" id="PTHR19433">
    <property type="entry name" value="T-CELL RECEPTOR ALPHA CHAIN V REGION-RELATED"/>
    <property type="match status" value="1"/>
</dbReference>
<feature type="domain" description="Ig-like" evidence="10">
    <location>
        <begin position="125"/>
        <end position="215"/>
    </location>
</feature>
<evidence type="ECO:0000256" key="7">
    <source>
        <dbReference type="ARBA" id="ARBA00023180"/>
    </source>
</evidence>
<dbReference type="SUPFAM" id="SSF48726">
    <property type="entry name" value="Immunoglobulin"/>
    <property type="match status" value="2"/>
</dbReference>
<dbReference type="GO" id="GO:0005886">
    <property type="term" value="C:plasma membrane"/>
    <property type="evidence" value="ECO:0007669"/>
    <property type="project" value="UniProtKB-SubCell"/>
</dbReference>
<reference evidence="11" key="1">
    <citation type="submission" date="2025-08" db="UniProtKB">
        <authorList>
            <consortium name="Ensembl"/>
        </authorList>
    </citation>
    <scope>IDENTIFICATION</scope>
</reference>
<dbReference type="Gene3D" id="2.60.40.10">
    <property type="entry name" value="Immunoglobulins"/>
    <property type="match status" value="2"/>
</dbReference>
<evidence type="ECO:0000256" key="2">
    <source>
        <dbReference type="ARBA" id="ARBA00022475"/>
    </source>
</evidence>
<dbReference type="STRING" id="8153.ENSHBUP00000015778"/>
<feature type="chain" id="PRO_5018620298" description="Ig-like domain-containing protein" evidence="9">
    <location>
        <begin position="18"/>
        <end position="287"/>
    </location>
</feature>
<keyword evidence="4" id="KW-0391">Immunity</keyword>
<evidence type="ECO:0000256" key="1">
    <source>
        <dbReference type="ARBA" id="ARBA00004236"/>
    </source>
</evidence>
<keyword evidence="3 9" id="KW-0732">Signal</keyword>
<evidence type="ECO:0000256" key="5">
    <source>
        <dbReference type="ARBA" id="ARBA00023136"/>
    </source>
</evidence>
<evidence type="ECO:0000259" key="10">
    <source>
        <dbReference type="PROSITE" id="PS50835"/>
    </source>
</evidence>
<dbReference type="Proteomes" id="UP000264840">
    <property type="component" value="Unplaced"/>
</dbReference>
<reference evidence="11" key="2">
    <citation type="submission" date="2025-09" db="UniProtKB">
        <authorList>
            <consortium name="Ensembl"/>
        </authorList>
    </citation>
    <scope>IDENTIFICATION</scope>
</reference>
<dbReference type="PANTHER" id="PTHR19433:SF133">
    <property type="entry name" value="IMMUNE-TYPE RECEPTOR 5 PRECURSOR-RELATED"/>
    <property type="match status" value="1"/>
</dbReference>
<feature type="signal peptide" evidence="9">
    <location>
        <begin position="1"/>
        <end position="17"/>
    </location>
</feature>
<keyword evidence="8" id="KW-0812">Transmembrane</keyword>
<keyword evidence="5 8" id="KW-0472">Membrane</keyword>
<evidence type="ECO:0000256" key="8">
    <source>
        <dbReference type="SAM" id="Phobius"/>
    </source>
</evidence>
<proteinExistence type="predicted"/>
<feature type="transmembrane region" description="Helical" evidence="8">
    <location>
        <begin position="222"/>
        <end position="243"/>
    </location>
</feature>